<gene>
    <name evidence="2" type="ORF">BN14_01722</name>
</gene>
<dbReference type="EMBL" id="CAOJ01002305">
    <property type="protein sequence ID" value="CCO27735.1"/>
    <property type="molecule type" value="Genomic_DNA"/>
</dbReference>
<dbReference type="Proteomes" id="UP000012065">
    <property type="component" value="Unassembled WGS sequence"/>
</dbReference>
<feature type="compositionally biased region" description="Polar residues" evidence="1">
    <location>
        <begin position="20"/>
        <end position="30"/>
    </location>
</feature>
<comment type="caution">
    <text evidence="2">The sequence shown here is derived from an EMBL/GenBank/DDBJ whole genome shotgun (WGS) entry which is preliminary data.</text>
</comment>
<sequence length="147" mass="15834">MTSASSLHFGPEWMRKPSRASLTPLSPNAGNSPGTTSSLLPTPPNPGATQLPNVSSYSSLLTSASPPPQIKSEDENYPFRYSKDQLLRVWKDGGGRGGLGLEVERWPGIVREVGGEPQGVKEMTPDERKCQLGSPYAPQHHQPIACL</sequence>
<dbReference type="AlphaFoldDB" id="M5BN91"/>
<feature type="region of interest" description="Disordered" evidence="1">
    <location>
        <begin position="1"/>
        <end position="77"/>
    </location>
</feature>
<reference evidence="2 3" key="1">
    <citation type="journal article" date="2013" name="J. Biotechnol.">
        <title>Establishment and interpretation of the genome sequence of the phytopathogenic fungus Rhizoctonia solani AG1-IB isolate 7/3/14.</title>
        <authorList>
            <person name="Wibberg D.W."/>
            <person name="Jelonek L.J."/>
            <person name="Rupp O.R."/>
            <person name="Hennig M.H."/>
            <person name="Eikmeyer F.E."/>
            <person name="Goesmann A.G."/>
            <person name="Hartmann A.H."/>
            <person name="Borriss R.B."/>
            <person name="Grosch R.G."/>
            <person name="Puehler A.P."/>
            <person name="Schlueter A.S."/>
        </authorList>
    </citation>
    <scope>NUCLEOTIDE SEQUENCE [LARGE SCALE GENOMIC DNA]</scope>
    <source>
        <strain evidence="3">AG1-IB / isolate 7/3/14</strain>
    </source>
</reference>
<accession>M5BN91</accession>
<evidence type="ECO:0000313" key="3">
    <source>
        <dbReference type="Proteomes" id="UP000012065"/>
    </source>
</evidence>
<evidence type="ECO:0000313" key="2">
    <source>
        <dbReference type="EMBL" id="CCO27735.1"/>
    </source>
</evidence>
<name>M5BN91_THACB</name>
<proteinExistence type="predicted"/>
<feature type="compositionally biased region" description="Low complexity" evidence="1">
    <location>
        <begin position="31"/>
        <end position="40"/>
    </location>
</feature>
<protein>
    <submittedName>
        <fullName evidence="2">Uncharacterized protein</fullName>
    </submittedName>
</protein>
<organism evidence="2 3">
    <name type="scientific">Thanatephorus cucumeris (strain AG1-IB / isolate 7/3/14)</name>
    <name type="common">Lettuce bottom rot fungus</name>
    <name type="synonym">Rhizoctonia solani</name>
    <dbReference type="NCBI Taxonomy" id="1108050"/>
    <lineage>
        <taxon>Eukaryota</taxon>
        <taxon>Fungi</taxon>
        <taxon>Dikarya</taxon>
        <taxon>Basidiomycota</taxon>
        <taxon>Agaricomycotina</taxon>
        <taxon>Agaricomycetes</taxon>
        <taxon>Cantharellales</taxon>
        <taxon>Ceratobasidiaceae</taxon>
        <taxon>Rhizoctonia</taxon>
        <taxon>Rhizoctonia solani AG-1</taxon>
    </lineage>
</organism>
<feature type="compositionally biased region" description="Low complexity" evidence="1">
    <location>
        <begin position="55"/>
        <end position="64"/>
    </location>
</feature>
<dbReference type="HOGENOM" id="CLU_1769361_0_0_1"/>
<evidence type="ECO:0000256" key="1">
    <source>
        <dbReference type="SAM" id="MobiDB-lite"/>
    </source>
</evidence>